<dbReference type="EMBL" id="VKAD01000001">
    <property type="protein sequence ID" value="TXR54668.1"/>
    <property type="molecule type" value="Genomic_DNA"/>
</dbReference>
<accession>A0A5C8ZBU0</accession>
<keyword evidence="2" id="KW-1185">Reference proteome</keyword>
<dbReference type="Proteomes" id="UP000321764">
    <property type="component" value="Unassembled WGS sequence"/>
</dbReference>
<dbReference type="RefSeq" id="WP_147714067.1">
    <property type="nucleotide sequence ID" value="NZ_VKAD01000001.1"/>
</dbReference>
<organism evidence="1 2">
    <name type="scientific">Reinekea thalattae</name>
    <dbReference type="NCBI Taxonomy" id="2593301"/>
    <lineage>
        <taxon>Bacteria</taxon>
        <taxon>Pseudomonadati</taxon>
        <taxon>Pseudomonadota</taxon>
        <taxon>Gammaproteobacteria</taxon>
        <taxon>Oceanospirillales</taxon>
        <taxon>Saccharospirillaceae</taxon>
        <taxon>Reinekea</taxon>
    </lineage>
</organism>
<evidence type="ECO:0000313" key="2">
    <source>
        <dbReference type="Proteomes" id="UP000321764"/>
    </source>
</evidence>
<evidence type="ECO:0000313" key="1">
    <source>
        <dbReference type="EMBL" id="TXR54668.1"/>
    </source>
</evidence>
<proteinExistence type="predicted"/>
<sequence>MSTQPIVETLDPSQSTVIANSITQTDSVASISPIDKPKRSELANNKLFSNALFDTMSTDWRTIVHHLN</sequence>
<comment type="caution">
    <text evidence="1">The sequence shown here is derived from an EMBL/GenBank/DDBJ whole genome shotgun (WGS) entry which is preliminary data.</text>
</comment>
<protein>
    <submittedName>
        <fullName evidence="1">Uncharacterized protein</fullName>
    </submittedName>
</protein>
<gene>
    <name evidence="1" type="ORF">FME95_09060</name>
</gene>
<name>A0A5C8ZBU0_9GAMM</name>
<dbReference type="AlphaFoldDB" id="A0A5C8ZBU0"/>
<reference evidence="1 2" key="1">
    <citation type="submission" date="2019-07" db="EMBL/GenBank/DDBJ databases">
        <title>Reinekea sp. strain SSH23 genome sequencing and assembly.</title>
        <authorList>
            <person name="Kim I."/>
        </authorList>
    </citation>
    <scope>NUCLEOTIDE SEQUENCE [LARGE SCALE GENOMIC DNA]</scope>
    <source>
        <strain evidence="1 2">SSH23</strain>
    </source>
</reference>